<keyword evidence="4" id="KW-1185">Reference proteome</keyword>
<proteinExistence type="predicted"/>
<evidence type="ECO:0000259" key="2">
    <source>
        <dbReference type="Pfam" id="PF02668"/>
    </source>
</evidence>
<dbReference type="SUPFAM" id="SSF51197">
    <property type="entry name" value="Clavaminate synthase-like"/>
    <property type="match status" value="1"/>
</dbReference>
<dbReference type="PANTHER" id="PTHR10696:SF21">
    <property type="entry name" value="TAUD_TFDA-LIKE DOMAIN-CONTAINING PROTEIN"/>
    <property type="match status" value="1"/>
</dbReference>
<protein>
    <recommendedName>
        <fullName evidence="2">TauD/TfdA-like domain-containing protein</fullName>
    </recommendedName>
</protein>
<dbReference type="EMBL" id="JASCZI010212971">
    <property type="protein sequence ID" value="MED6200636.1"/>
    <property type="molecule type" value="Genomic_DNA"/>
</dbReference>
<dbReference type="InterPro" id="IPR042098">
    <property type="entry name" value="TauD-like_sf"/>
</dbReference>
<evidence type="ECO:0000313" key="3">
    <source>
        <dbReference type="EMBL" id="MED6200636.1"/>
    </source>
</evidence>
<gene>
    <name evidence="3" type="ORF">PIB30_087148</name>
</gene>
<keyword evidence="1" id="KW-0560">Oxidoreductase</keyword>
<name>A0ABU6XTI5_9FABA</name>
<dbReference type="PANTHER" id="PTHR10696">
    <property type="entry name" value="GAMMA-BUTYROBETAINE HYDROXYLASE-RELATED"/>
    <property type="match status" value="1"/>
</dbReference>
<sequence length="316" mass="35777">MVASSEAFVEIEVPQQKVYDGVRFPAVVAPSAPTTVSLTECIKANREYLDTLIRERGAVLFRGFPLQNPSDFNNVVESFGWEEFPYHGGAAPRTNVIGRVFTANESPPEQNIHFHHEMALYPEYPGKLFFYCDVAPEKGGETPIVLSHVVYDRMKEKHPEFIERIEKLGLSYTRYTQEEDDPTPIGRGWKSTFATNDKKVAEERAAKLNIKLEWLENGMVKETIGPVPGVKYVDSRQKSIWFNHSMGWDDPKKPVMFTDGESLPLDAAKDALRMLEEESVDLPWQKGDVLLIDNLAVLHGRRACNTPRRVLAALVK</sequence>
<comment type="caution">
    <text evidence="3">The sequence shown here is derived from an EMBL/GenBank/DDBJ whole genome shotgun (WGS) entry which is preliminary data.</text>
</comment>
<dbReference type="Pfam" id="PF02668">
    <property type="entry name" value="TauD"/>
    <property type="match status" value="1"/>
</dbReference>
<organism evidence="3 4">
    <name type="scientific">Stylosanthes scabra</name>
    <dbReference type="NCBI Taxonomy" id="79078"/>
    <lineage>
        <taxon>Eukaryota</taxon>
        <taxon>Viridiplantae</taxon>
        <taxon>Streptophyta</taxon>
        <taxon>Embryophyta</taxon>
        <taxon>Tracheophyta</taxon>
        <taxon>Spermatophyta</taxon>
        <taxon>Magnoliopsida</taxon>
        <taxon>eudicotyledons</taxon>
        <taxon>Gunneridae</taxon>
        <taxon>Pentapetalae</taxon>
        <taxon>rosids</taxon>
        <taxon>fabids</taxon>
        <taxon>Fabales</taxon>
        <taxon>Fabaceae</taxon>
        <taxon>Papilionoideae</taxon>
        <taxon>50 kb inversion clade</taxon>
        <taxon>dalbergioids sensu lato</taxon>
        <taxon>Dalbergieae</taxon>
        <taxon>Pterocarpus clade</taxon>
        <taxon>Stylosanthes</taxon>
    </lineage>
</organism>
<evidence type="ECO:0000313" key="4">
    <source>
        <dbReference type="Proteomes" id="UP001341840"/>
    </source>
</evidence>
<accession>A0ABU6XTI5</accession>
<reference evidence="3 4" key="1">
    <citation type="journal article" date="2023" name="Plants (Basel)">
        <title>Bridging the Gap: Combining Genomics and Transcriptomics Approaches to Understand Stylosanthes scabra, an Orphan Legume from the Brazilian Caatinga.</title>
        <authorList>
            <person name="Ferreira-Neto J.R.C."/>
            <person name="da Silva M.D."/>
            <person name="Binneck E."/>
            <person name="de Melo N.F."/>
            <person name="da Silva R.H."/>
            <person name="de Melo A.L.T.M."/>
            <person name="Pandolfi V."/>
            <person name="Bustamante F.O."/>
            <person name="Brasileiro-Vidal A.C."/>
            <person name="Benko-Iseppon A.M."/>
        </authorList>
    </citation>
    <scope>NUCLEOTIDE SEQUENCE [LARGE SCALE GENOMIC DNA]</scope>
    <source>
        <tissue evidence="3">Leaves</tissue>
    </source>
</reference>
<evidence type="ECO:0000256" key="1">
    <source>
        <dbReference type="ARBA" id="ARBA00023002"/>
    </source>
</evidence>
<dbReference type="InterPro" id="IPR003819">
    <property type="entry name" value="TauD/TfdA-like"/>
</dbReference>
<feature type="domain" description="TauD/TfdA-like" evidence="2">
    <location>
        <begin position="35"/>
        <end position="311"/>
    </location>
</feature>
<dbReference type="InterPro" id="IPR050411">
    <property type="entry name" value="AlphaKG_dependent_hydroxylases"/>
</dbReference>
<dbReference type="Proteomes" id="UP001341840">
    <property type="component" value="Unassembled WGS sequence"/>
</dbReference>
<dbReference type="Gene3D" id="3.60.130.10">
    <property type="entry name" value="Clavaminate synthase-like"/>
    <property type="match status" value="1"/>
</dbReference>